<gene>
    <name evidence="1" type="ORF">Q2T77_37965</name>
</gene>
<accession>A0ABT8SJ52</accession>
<evidence type="ECO:0000313" key="2">
    <source>
        <dbReference type="Proteomes" id="UP001169027"/>
    </source>
</evidence>
<dbReference type="Pfam" id="PF20112">
    <property type="entry name" value="DUF6502"/>
    <property type="match status" value="1"/>
</dbReference>
<protein>
    <submittedName>
        <fullName evidence="1">DUF6502 family protein</fullName>
    </submittedName>
</protein>
<evidence type="ECO:0000313" key="1">
    <source>
        <dbReference type="EMBL" id="MDO1538027.1"/>
    </source>
</evidence>
<dbReference type="InterPro" id="IPR045445">
    <property type="entry name" value="DUF6502"/>
</dbReference>
<dbReference type="EMBL" id="JAUKVY010000058">
    <property type="protein sequence ID" value="MDO1538027.1"/>
    <property type="molecule type" value="Genomic_DNA"/>
</dbReference>
<comment type="caution">
    <text evidence="1">The sequence shown here is derived from an EMBL/GenBank/DDBJ whole genome shotgun (WGS) entry which is preliminary data.</text>
</comment>
<organism evidence="1 2">
    <name type="scientific">Variovorax ginsengisoli</name>
    <dbReference type="NCBI Taxonomy" id="363844"/>
    <lineage>
        <taxon>Bacteria</taxon>
        <taxon>Pseudomonadati</taxon>
        <taxon>Pseudomonadota</taxon>
        <taxon>Betaproteobacteria</taxon>
        <taxon>Burkholderiales</taxon>
        <taxon>Comamonadaceae</taxon>
        <taxon>Variovorax</taxon>
    </lineage>
</organism>
<dbReference type="Proteomes" id="UP001169027">
    <property type="component" value="Unassembled WGS sequence"/>
</dbReference>
<reference evidence="1" key="1">
    <citation type="submission" date="2023-06" db="EMBL/GenBank/DDBJ databases">
        <authorList>
            <person name="Jiang Y."/>
            <person name="Liu Q."/>
        </authorList>
    </citation>
    <scope>NUCLEOTIDE SEQUENCE</scope>
    <source>
        <strain evidence="1">CGMCC 1.12090</strain>
    </source>
</reference>
<proteinExistence type="predicted"/>
<keyword evidence="2" id="KW-1185">Reference proteome</keyword>
<sequence length="273" mass="30010">MLAACARVFRPMIRLAVTYGIKHRDLEVLLRDLLLDEARRAWVKKGTEPNISQLSVTTGLNRKAVTAKVREPEESLPRSEMSAEAKTLTQWLQAYANDPALRSLPIAAEDGQISFEALARNASRGDLHHRAILDDLIRLGMVSEFDGRAELATGAFVPANDLKQMLAFLGDSARDHLLAGVSNTLGTKAPLLERSVFAGGISLADCERIHQFVRERWAGLHHDLTQEMTRAYNAADERATGRIRVGIYTYYEDAGADDTTMSVPTLEAPGKAG</sequence>
<name>A0ABT8SJ52_9BURK</name>